<feature type="compositionally biased region" description="Acidic residues" evidence="5">
    <location>
        <begin position="460"/>
        <end position="469"/>
    </location>
</feature>
<feature type="region of interest" description="Disordered" evidence="5">
    <location>
        <begin position="177"/>
        <end position="248"/>
    </location>
</feature>
<dbReference type="SMART" id="SM00293">
    <property type="entry name" value="PWWP"/>
    <property type="match status" value="1"/>
</dbReference>
<evidence type="ECO:0000256" key="5">
    <source>
        <dbReference type="SAM" id="MobiDB-lite"/>
    </source>
</evidence>
<dbReference type="AlphaFoldDB" id="A0AAA9TRX4"/>
<dbReference type="GO" id="GO:0008270">
    <property type="term" value="F:zinc ion binding"/>
    <property type="evidence" value="ECO:0007669"/>
    <property type="project" value="UniProtKB-KW"/>
</dbReference>
<keyword evidence="1" id="KW-0479">Metal-binding</keyword>
<reference evidence="8" key="2">
    <citation type="submission" date="2025-08" db="UniProtKB">
        <authorList>
            <consortium name="Ensembl"/>
        </authorList>
    </citation>
    <scope>IDENTIFICATION</scope>
    <source>
        <strain evidence="8">Hereford</strain>
    </source>
</reference>
<evidence type="ECO:0000313" key="8">
    <source>
        <dbReference type="Ensembl" id="ENSBTAP00000100071.1"/>
    </source>
</evidence>
<dbReference type="SUPFAM" id="SSF63748">
    <property type="entry name" value="Tudor/PWWP/MBT"/>
    <property type="match status" value="1"/>
</dbReference>
<dbReference type="InterPro" id="IPR042778">
    <property type="entry name" value="ZCWPW1/ZCWPW2"/>
</dbReference>
<proteinExistence type="predicted"/>
<evidence type="ECO:0000259" key="6">
    <source>
        <dbReference type="PROSITE" id="PS50812"/>
    </source>
</evidence>
<evidence type="ECO:0000259" key="7">
    <source>
        <dbReference type="PROSITE" id="PS51050"/>
    </source>
</evidence>
<dbReference type="Pfam" id="PF07496">
    <property type="entry name" value="zf-CW"/>
    <property type="match status" value="1"/>
</dbReference>
<feature type="region of interest" description="Disordered" evidence="5">
    <location>
        <begin position="123"/>
        <end position="159"/>
    </location>
</feature>
<gene>
    <name evidence="8" type="primary">ZCWPW1</name>
</gene>
<organism evidence="8 9">
    <name type="scientific">Bos taurus</name>
    <name type="common">Bovine</name>
    <dbReference type="NCBI Taxonomy" id="9913"/>
    <lineage>
        <taxon>Eukaryota</taxon>
        <taxon>Metazoa</taxon>
        <taxon>Chordata</taxon>
        <taxon>Craniata</taxon>
        <taxon>Vertebrata</taxon>
        <taxon>Euteleostomi</taxon>
        <taxon>Mammalia</taxon>
        <taxon>Eutheria</taxon>
        <taxon>Laurasiatheria</taxon>
        <taxon>Artiodactyla</taxon>
        <taxon>Ruminantia</taxon>
        <taxon>Pecora</taxon>
        <taxon>Bovidae</taxon>
        <taxon>Bovinae</taxon>
        <taxon>Bos</taxon>
    </lineage>
</organism>
<evidence type="ECO:0000256" key="3">
    <source>
        <dbReference type="ARBA" id="ARBA00022833"/>
    </source>
</evidence>
<evidence type="ECO:0000256" key="4">
    <source>
        <dbReference type="PROSITE-ProRule" id="PRU00454"/>
    </source>
</evidence>
<feature type="compositionally biased region" description="Basic and acidic residues" evidence="5">
    <location>
        <begin position="76"/>
        <end position="88"/>
    </location>
</feature>
<dbReference type="CDD" id="cd20145">
    <property type="entry name" value="PWWP_ZCWPW1"/>
    <property type="match status" value="1"/>
</dbReference>
<keyword evidence="9" id="KW-1185">Reference proteome</keyword>
<feature type="region of interest" description="Disordered" evidence="5">
    <location>
        <begin position="47"/>
        <end position="89"/>
    </location>
</feature>
<feature type="compositionally biased region" description="Low complexity" evidence="5">
    <location>
        <begin position="145"/>
        <end position="155"/>
    </location>
</feature>
<feature type="compositionally biased region" description="Polar residues" evidence="5">
    <location>
        <begin position="123"/>
        <end position="136"/>
    </location>
</feature>
<reference evidence="8" key="3">
    <citation type="submission" date="2025-09" db="UniProtKB">
        <authorList>
            <consortium name="Ensembl"/>
        </authorList>
    </citation>
    <scope>IDENTIFICATION</scope>
    <source>
        <strain evidence="8">Hereford</strain>
    </source>
</reference>
<dbReference type="InterPro" id="IPR000313">
    <property type="entry name" value="PWWP_dom"/>
</dbReference>
<sequence length="595" mass="66634">MWEGTKNTFAPPAQKLHSLMSYNLNSSKEEILEISSPQAEVRPSLLKAGLEKKKKKKKTTTENGPGNGQEIQGKAQDSKNAKKEKEKSTLTNAEFEEIVQIVLQKSFQECLVFSFGRMESSLDFSETSCTQPTRCTQLDKEPGIASSNTSDNNNADGDRVVVPPILEISASQEDGIIPEIKISKPGQPDSASSEKKFNKLSLSKRKKEAQDEKMEKDQSGHEHRQDDQHKKTIQDHSQNRDQQKGEGSGFGQCLVWVQCSSPNCEKWRRLRGNIDPSVLPDNWSCDQNTDLQYNRCDIPEETWTGHESDVAYASYIPGSIIWAKQYGYPWWPGMVEPDPDLGEYFLFASHLDSLPSKYHVTFFGETVSRAWIPVNMLKNFQELTLELSGVRKCKNKDCSQKLLVALMMAQKAEQISIQERVNLFGFWSRYSGPDNDGEEKDLALSGTSSLDSCLEKEEKEPELEEDGEEERDKADPTLLNPKPAKIQTKKPKTRDPKKKFKAPQSKAPVSSLSEEKEARLVPEVLIAPAPCGACHVVGEEGPEPQHAGSVPSDDGASSDLDLDQLMEDVGEELEQREEPQHRVDRGELAVAFCEE</sequence>
<evidence type="ECO:0000256" key="2">
    <source>
        <dbReference type="ARBA" id="ARBA00022771"/>
    </source>
</evidence>
<name>A0AAA9TRX4_BOVIN</name>
<dbReference type="PROSITE" id="PS50812">
    <property type="entry name" value="PWWP"/>
    <property type="match status" value="1"/>
</dbReference>
<dbReference type="PANTHER" id="PTHR15999:SF2">
    <property type="entry name" value="ZINC FINGER CW-TYPE PWWP DOMAIN PROTEIN 1"/>
    <property type="match status" value="1"/>
</dbReference>
<feature type="region of interest" description="Disordered" evidence="5">
    <location>
        <begin position="437"/>
        <end position="517"/>
    </location>
</feature>
<evidence type="ECO:0000256" key="1">
    <source>
        <dbReference type="ARBA" id="ARBA00022723"/>
    </source>
</evidence>
<dbReference type="Gene3D" id="3.30.40.100">
    <property type="match status" value="1"/>
</dbReference>
<dbReference type="PROSITE" id="PS51050">
    <property type="entry name" value="ZF_CW"/>
    <property type="match status" value="1"/>
</dbReference>
<keyword evidence="2 4" id="KW-0863">Zinc-finger</keyword>
<dbReference type="PANTHER" id="PTHR15999">
    <property type="entry name" value="ZINC FINGER CW-TYPE PWWP DOMAIN PROTEIN 1"/>
    <property type="match status" value="1"/>
</dbReference>
<dbReference type="Gene3D" id="2.30.30.140">
    <property type="match status" value="1"/>
</dbReference>
<dbReference type="Ensembl" id="ENSBTAT00000109174.1">
    <property type="protein sequence ID" value="ENSBTAP00000100071.1"/>
    <property type="gene ID" value="ENSBTAG00000001068.6"/>
</dbReference>
<dbReference type="GeneTree" id="ENSGT00560000077278"/>
<feature type="region of interest" description="Disordered" evidence="5">
    <location>
        <begin position="534"/>
        <end position="561"/>
    </location>
</feature>
<feature type="domain" description="PWWP" evidence="6">
    <location>
        <begin position="317"/>
        <end position="383"/>
    </location>
</feature>
<feature type="compositionally biased region" description="Basic and acidic residues" evidence="5">
    <location>
        <begin position="208"/>
        <end position="244"/>
    </location>
</feature>
<protein>
    <submittedName>
        <fullName evidence="8">Zinc finger CW-type and PWWP domain containing 1</fullName>
    </submittedName>
</protein>
<evidence type="ECO:0000313" key="9">
    <source>
        <dbReference type="Proteomes" id="UP000009136"/>
    </source>
</evidence>
<reference evidence="8" key="1">
    <citation type="submission" date="2018-03" db="EMBL/GenBank/DDBJ databases">
        <title>ARS-UCD1.2.</title>
        <authorList>
            <person name="Rosen B.D."/>
            <person name="Bickhart D.M."/>
            <person name="Koren S."/>
            <person name="Schnabel R.D."/>
            <person name="Hall R."/>
            <person name="Zimin A."/>
            <person name="Dreischer C."/>
            <person name="Schultheiss S."/>
            <person name="Schroeder S.G."/>
            <person name="Elsik C.G."/>
            <person name="Couldrey C."/>
            <person name="Liu G.E."/>
            <person name="Van Tassell C.P."/>
            <person name="Phillippy A.M."/>
            <person name="Smith T.P.L."/>
            <person name="Medrano J.F."/>
        </authorList>
    </citation>
    <scope>NUCLEOTIDE SEQUENCE [LARGE SCALE GENOMIC DNA]</scope>
    <source>
        <strain evidence="8">Hereford</strain>
    </source>
</reference>
<feature type="compositionally biased region" description="Basic residues" evidence="5">
    <location>
        <begin position="487"/>
        <end position="501"/>
    </location>
</feature>
<feature type="domain" description="CW-type" evidence="7">
    <location>
        <begin position="250"/>
        <end position="304"/>
    </location>
</feature>
<dbReference type="Proteomes" id="UP000009136">
    <property type="component" value="Chromosome 25"/>
</dbReference>
<dbReference type="InterPro" id="IPR011124">
    <property type="entry name" value="Znf_CW"/>
</dbReference>
<dbReference type="Pfam" id="PF00855">
    <property type="entry name" value="PWWP"/>
    <property type="match status" value="1"/>
</dbReference>
<accession>A0AAA9TRX4</accession>
<keyword evidence="3" id="KW-0862">Zinc</keyword>